<dbReference type="GO" id="GO:0051301">
    <property type="term" value="P:cell division"/>
    <property type="evidence" value="ECO:0007669"/>
    <property type="project" value="UniProtKB-KW"/>
</dbReference>
<dbReference type="InterPro" id="IPR036390">
    <property type="entry name" value="WH_DNA-bd_sf"/>
</dbReference>
<dbReference type="PANTHER" id="PTHR22683">
    <property type="entry name" value="SPORULATION PROTEIN RELATED"/>
    <property type="match status" value="1"/>
</dbReference>
<dbReference type="GO" id="GO:0007059">
    <property type="term" value="P:chromosome segregation"/>
    <property type="evidence" value="ECO:0007669"/>
    <property type="project" value="UniProtKB-KW"/>
</dbReference>
<dbReference type="InterPro" id="IPR025199">
    <property type="entry name" value="FtsK_4TM"/>
</dbReference>
<evidence type="ECO:0000256" key="7">
    <source>
        <dbReference type="ARBA" id="ARBA00022829"/>
    </source>
</evidence>
<dbReference type="Gene3D" id="3.30.980.40">
    <property type="match status" value="1"/>
</dbReference>
<accession>A0A9D9IGK2</accession>
<evidence type="ECO:0000256" key="1">
    <source>
        <dbReference type="ARBA" id="ARBA00004651"/>
    </source>
</evidence>
<protein>
    <submittedName>
        <fullName evidence="18">DNA translocase FtsK 4TM domain-containing protein</fullName>
    </submittedName>
</protein>
<evidence type="ECO:0000256" key="9">
    <source>
        <dbReference type="ARBA" id="ARBA00022989"/>
    </source>
</evidence>
<evidence type="ECO:0000256" key="14">
    <source>
        <dbReference type="PROSITE-ProRule" id="PRU00289"/>
    </source>
</evidence>
<feature type="compositionally biased region" description="Acidic residues" evidence="15">
    <location>
        <begin position="216"/>
        <end position="235"/>
    </location>
</feature>
<evidence type="ECO:0000256" key="13">
    <source>
        <dbReference type="ARBA" id="ARBA00025923"/>
    </source>
</evidence>
<dbReference type="InterPro" id="IPR036388">
    <property type="entry name" value="WH-like_DNA-bd_sf"/>
</dbReference>
<proteinExistence type="inferred from homology"/>
<evidence type="ECO:0000256" key="6">
    <source>
        <dbReference type="ARBA" id="ARBA00022741"/>
    </source>
</evidence>
<comment type="subunit">
    <text evidence="13">Homohexamer. Forms a ring that surrounds DNA.</text>
</comment>
<evidence type="ECO:0000256" key="8">
    <source>
        <dbReference type="ARBA" id="ARBA00022840"/>
    </source>
</evidence>
<feature type="domain" description="FtsK" evidence="17">
    <location>
        <begin position="453"/>
        <end position="657"/>
    </location>
</feature>
<keyword evidence="5 16" id="KW-0812">Transmembrane</keyword>
<dbReference type="InterPro" id="IPR003593">
    <property type="entry name" value="AAA+_ATPase"/>
</dbReference>
<dbReference type="PROSITE" id="PS50901">
    <property type="entry name" value="FTSK"/>
    <property type="match status" value="1"/>
</dbReference>
<evidence type="ECO:0000256" key="5">
    <source>
        <dbReference type="ARBA" id="ARBA00022692"/>
    </source>
</evidence>
<dbReference type="InterPro" id="IPR050206">
    <property type="entry name" value="FtsK/SpoIIIE/SftA"/>
</dbReference>
<dbReference type="SUPFAM" id="SSF103473">
    <property type="entry name" value="MFS general substrate transporter"/>
    <property type="match status" value="1"/>
</dbReference>
<dbReference type="Pfam" id="PF01580">
    <property type="entry name" value="FtsK_SpoIIIE"/>
    <property type="match status" value="1"/>
</dbReference>
<dbReference type="PANTHER" id="PTHR22683:SF41">
    <property type="entry name" value="DNA TRANSLOCASE FTSK"/>
    <property type="match status" value="1"/>
</dbReference>
<evidence type="ECO:0000256" key="15">
    <source>
        <dbReference type="SAM" id="MobiDB-lite"/>
    </source>
</evidence>
<keyword evidence="4" id="KW-0132">Cell division</keyword>
<dbReference type="Pfam" id="PF17854">
    <property type="entry name" value="FtsK_alpha"/>
    <property type="match status" value="1"/>
</dbReference>
<dbReference type="GO" id="GO:0005886">
    <property type="term" value="C:plasma membrane"/>
    <property type="evidence" value="ECO:0007669"/>
    <property type="project" value="UniProtKB-SubCell"/>
</dbReference>
<evidence type="ECO:0000256" key="2">
    <source>
        <dbReference type="ARBA" id="ARBA00006474"/>
    </source>
</evidence>
<sequence>MADRKKKNSGKKTVRGKSVSGKKRKNRELALRRRKIARNVAGIILGIVALYTLVSIISYMFTWTADQSLVNSASDTVARNSGGRLGFKWARLLVTDMLGIGSFAVVGILCAASLKCLRVRIRFVRIFFIALFGGILLSLVSSYISGLFGVSTVFGEGIGGAYGTSIIDVMKVSMGPVGTVAVLLAVTILFLLFSSSRFASWISSLGDRKQSGPEGIVEDDADEDEGLLTENDPDEVCCRDEAEPDEGTECPEDDEETEKYPDEEDMDTGDDEPEDENEDCGDDAGIAEINVEEIKIQEGSDVPEGTVSEKYDPRLDLPHYRFPGLELLNDYSDQWYDISQAELQRNNMKITAALAEYKIQIQSISARKGPTVTLYEIVPAPGTKVAQIKRVEEDIARSIGVTGVRVITLLNTIGIEVPNDRPSTVPMKSLLNDPQFRKNDFELPVVLGYTISQQILAFDLTKAPHLLVAGATGMGKSVGLNVILTSLLYSKHPAELKFVLIDPKRVELSIYGSIKNHFLASLPDEEKPILTDTSKVVRTLKSLCVEMEQRYELLEKAHERNIKGYNGRFLNRQLNPNNGHKFLPYIVVVIDEFADLLYTAGKEIEEPISRLAAKARAVGIHLIIATQRPTTDVITGTIKANFPSRIAFKVFSGTDSRTILDEVGAQKLIGRGDMLVMIAGKDICRAQCAFVDTEEILGINNFIGSQQGYLSQYYLPECDDDEEVVGPIDLDKRDVLFDEAARLIVANQQGSASLLQRKMEIGYNRAGRLIDQLEAAGIVGPNEGSKARKVLVTDFDQLDNLLKNLS</sequence>
<organism evidence="18 19">
    <name type="scientific">Candidatus Merdivivens pullicola</name>
    <dbReference type="NCBI Taxonomy" id="2840872"/>
    <lineage>
        <taxon>Bacteria</taxon>
        <taxon>Pseudomonadati</taxon>
        <taxon>Bacteroidota</taxon>
        <taxon>Bacteroidia</taxon>
        <taxon>Bacteroidales</taxon>
        <taxon>Muribaculaceae</taxon>
        <taxon>Muribaculaceae incertae sedis</taxon>
        <taxon>Candidatus Merdivivens</taxon>
    </lineage>
</organism>
<feature type="transmembrane region" description="Helical" evidence="16">
    <location>
        <begin position="126"/>
        <end position="154"/>
    </location>
</feature>
<dbReference type="Pfam" id="PF09397">
    <property type="entry name" value="FtsK_gamma"/>
    <property type="match status" value="1"/>
</dbReference>
<dbReference type="Gene3D" id="1.10.10.10">
    <property type="entry name" value="Winged helix-like DNA-binding domain superfamily/Winged helix DNA-binding domain"/>
    <property type="match status" value="1"/>
</dbReference>
<dbReference type="SUPFAM" id="SSF52540">
    <property type="entry name" value="P-loop containing nucleoside triphosphate hydrolases"/>
    <property type="match status" value="1"/>
</dbReference>
<reference evidence="18" key="2">
    <citation type="journal article" date="2021" name="PeerJ">
        <title>Extensive microbial diversity within the chicken gut microbiome revealed by metagenomics and culture.</title>
        <authorList>
            <person name="Gilroy R."/>
            <person name="Ravi A."/>
            <person name="Getino M."/>
            <person name="Pursley I."/>
            <person name="Horton D.L."/>
            <person name="Alikhan N.F."/>
            <person name="Baker D."/>
            <person name="Gharbi K."/>
            <person name="Hall N."/>
            <person name="Watson M."/>
            <person name="Adriaenssens E.M."/>
            <person name="Foster-Nyarko E."/>
            <person name="Jarju S."/>
            <person name="Secka A."/>
            <person name="Antonio M."/>
            <person name="Oren A."/>
            <person name="Chaudhuri R.R."/>
            <person name="La Ragione R."/>
            <person name="Hildebrand F."/>
            <person name="Pallen M.J."/>
        </authorList>
    </citation>
    <scope>NUCLEOTIDE SEQUENCE</scope>
    <source>
        <strain evidence="18">B1-8020</strain>
    </source>
</reference>
<dbReference type="GO" id="GO:0003677">
    <property type="term" value="F:DNA binding"/>
    <property type="evidence" value="ECO:0007669"/>
    <property type="project" value="UniProtKB-KW"/>
</dbReference>
<keyword evidence="6 14" id="KW-0547">Nucleotide-binding</keyword>
<comment type="caution">
    <text evidence="18">The sequence shown here is derived from an EMBL/GenBank/DDBJ whole genome shotgun (WGS) entry which is preliminary data.</text>
</comment>
<evidence type="ECO:0000256" key="11">
    <source>
        <dbReference type="ARBA" id="ARBA00023136"/>
    </source>
</evidence>
<comment type="similarity">
    <text evidence="2">Belongs to the FtsK/SpoIIIE/SftA family.</text>
</comment>
<feature type="transmembrane region" description="Helical" evidence="16">
    <location>
        <begin position="40"/>
        <end position="61"/>
    </location>
</feature>
<dbReference type="SMART" id="SM00843">
    <property type="entry name" value="Ftsk_gamma"/>
    <property type="match status" value="1"/>
</dbReference>
<evidence type="ECO:0000256" key="10">
    <source>
        <dbReference type="ARBA" id="ARBA00023125"/>
    </source>
</evidence>
<evidence type="ECO:0000256" key="4">
    <source>
        <dbReference type="ARBA" id="ARBA00022618"/>
    </source>
</evidence>
<dbReference type="Pfam" id="PF13491">
    <property type="entry name" value="FtsK_4TM"/>
    <property type="match status" value="1"/>
</dbReference>
<dbReference type="InterPro" id="IPR002543">
    <property type="entry name" value="FtsK_dom"/>
</dbReference>
<dbReference type="InterPro" id="IPR041027">
    <property type="entry name" value="FtsK_alpha"/>
</dbReference>
<feature type="compositionally biased region" description="Acidic residues" evidence="15">
    <location>
        <begin position="242"/>
        <end position="282"/>
    </location>
</feature>
<dbReference type="GO" id="GO:0005524">
    <property type="term" value="F:ATP binding"/>
    <property type="evidence" value="ECO:0007669"/>
    <property type="project" value="UniProtKB-UniRule"/>
</dbReference>
<dbReference type="SUPFAM" id="SSF46785">
    <property type="entry name" value="Winged helix' DNA-binding domain"/>
    <property type="match status" value="1"/>
</dbReference>
<keyword evidence="9 16" id="KW-1133">Transmembrane helix</keyword>
<keyword evidence="10" id="KW-0238">DNA-binding</keyword>
<dbReference type="AlphaFoldDB" id="A0A9D9IGK2"/>
<reference evidence="18" key="1">
    <citation type="submission" date="2020-10" db="EMBL/GenBank/DDBJ databases">
        <authorList>
            <person name="Gilroy R."/>
        </authorList>
    </citation>
    <scope>NUCLEOTIDE SEQUENCE</scope>
    <source>
        <strain evidence="18">B1-8020</strain>
    </source>
</reference>
<dbReference type="InterPro" id="IPR036259">
    <property type="entry name" value="MFS_trans_sf"/>
</dbReference>
<feature type="binding site" evidence="14">
    <location>
        <begin position="470"/>
        <end position="477"/>
    </location>
    <ligand>
        <name>ATP</name>
        <dbReference type="ChEBI" id="CHEBI:30616"/>
    </ligand>
</feature>
<name>A0A9D9IGK2_9BACT</name>
<dbReference type="Gene3D" id="3.40.50.300">
    <property type="entry name" value="P-loop containing nucleotide triphosphate hydrolases"/>
    <property type="match status" value="1"/>
</dbReference>
<keyword evidence="8 14" id="KW-0067">ATP-binding</keyword>
<feature type="transmembrane region" description="Helical" evidence="16">
    <location>
        <begin position="174"/>
        <end position="193"/>
    </location>
</feature>
<dbReference type="InterPro" id="IPR018541">
    <property type="entry name" value="Ftsk_gamma"/>
</dbReference>
<evidence type="ECO:0000256" key="3">
    <source>
        <dbReference type="ARBA" id="ARBA00022475"/>
    </source>
</evidence>
<gene>
    <name evidence="18" type="ORF">IAB81_01610</name>
</gene>
<dbReference type="SMART" id="SM00382">
    <property type="entry name" value="AAA"/>
    <property type="match status" value="1"/>
</dbReference>
<feature type="region of interest" description="Disordered" evidence="15">
    <location>
        <begin position="1"/>
        <end position="26"/>
    </location>
</feature>
<dbReference type="EMBL" id="JADIMA010000016">
    <property type="protein sequence ID" value="MBO8472313.1"/>
    <property type="molecule type" value="Genomic_DNA"/>
</dbReference>
<dbReference type="Proteomes" id="UP000823604">
    <property type="component" value="Unassembled WGS sequence"/>
</dbReference>
<evidence type="ECO:0000256" key="12">
    <source>
        <dbReference type="ARBA" id="ARBA00023306"/>
    </source>
</evidence>
<comment type="subcellular location">
    <subcellularLocation>
        <location evidence="1">Cell membrane</location>
        <topology evidence="1">Multi-pass membrane protein</topology>
    </subcellularLocation>
</comment>
<feature type="region of interest" description="Disordered" evidence="15">
    <location>
        <begin position="205"/>
        <end position="282"/>
    </location>
</feature>
<evidence type="ECO:0000313" key="18">
    <source>
        <dbReference type="EMBL" id="MBO8472313.1"/>
    </source>
</evidence>
<keyword evidence="11 16" id="KW-0472">Membrane</keyword>
<evidence type="ECO:0000313" key="19">
    <source>
        <dbReference type="Proteomes" id="UP000823604"/>
    </source>
</evidence>
<feature type="transmembrane region" description="Helical" evidence="16">
    <location>
        <begin position="89"/>
        <end position="114"/>
    </location>
</feature>
<keyword evidence="7" id="KW-0159">Chromosome partition</keyword>
<dbReference type="InterPro" id="IPR027417">
    <property type="entry name" value="P-loop_NTPase"/>
</dbReference>
<keyword evidence="3" id="KW-1003">Cell membrane</keyword>
<keyword evidence="12" id="KW-0131">Cell cycle</keyword>
<dbReference type="CDD" id="cd01127">
    <property type="entry name" value="TrwB_TraG_TraD_VirD4"/>
    <property type="match status" value="1"/>
</dbReference>
<evidence type="ECO:0000259" key="17">
    <source>
        <dbReference type="PROSITE" id="PS50901"/>
    </source>
</evidence>
<evidence type="ECO:0000256" key="16">
    <source>
        <dbReference type="SAM" id="Phobius"/>
    </source>
</evidence>